<dbReference type="SUPFAM" id="SSF57997">
    <property type="entry name" value="Tropomyosin"/>
    <property type="match status" value="1"/>
</dbReference>
<dbReference type="Gene3D" id="3.40.50.150">
    <property type="entry name" value="Vaccinia Virus protein VP39"/>
    <property type="match status" value="1"/>
</dbReference>
<feature type="active site" evidence="1">
    <location>
        <position position="41"/>
    </location>
</feature>
<dbReference type="GO" id="GO:0008757">
    <property type="term" value="F:S-adenosylmethionine-dependent methyltransferase activity"/>
    <property type="evidence" value="ECO:0007669"/>
    <property type="project" value="InterPro"/>
</dbReference>
<dbReference type="SUPFAM" id="SSF55785">
    <property type="entry name" value="PYP-like sensor domain (PAS domain)"/>
    <property type="match status" value="3"/>
</dbReference>
<keyword evidence="1" id="KW-0145">Chemotaxis</keyword>
<evidence type="ECO:0000256" key="1">
    <source>
        <dbReference type="PROSITE-ProRule" id="PRU00050"/>
    </source>
</evidence>
<dbReference type="PROSITE" id="PS50123">
    <property type="entry name" value="CHER"/>
    <property type="match status" value="1"/>
</dbReference>
<dbReference type="InterPro" id="IPR022642">
    <property type="entry name" value="CheR_C"/>
</dbReference>
<dbReference type="RefSeq" id="WP_131910659.1">
    <property type="nucleotide sequence ID" value="NZ_SMFM01000010.1"/>
</dbReference>
<dbReference type="GO" id="GO:0006935">
    <property type="term" value="P:chemotaxis"/>
    <property type="evidence" value="ECO:0007669"/>
    <property type="project" value="UniProtKB-UniRule"/>
</dbReference>
<dbReference type="PANTHER" id="PTHR24422">
    <property type="entry name" value="CHEMOTAXIS PROTEIN METHYLTRANSFERASE"/>
    <property type="match status" value="1"/>
</dbReference>
<feature type="active site" evidence="1">
    <location>
        <position position="68"/>
    </location>
</feature>
<dbReference type="Proteomes" id="UP000295278">
    <property type="component" value="Unassembled WGS sequence"/>
</dbReference>
<protein>
    <submittedName>
        <fullName evidence="7">PAS domain S-box protein</fullName>
    </submittedName>
</protein>
<dbReference type="InterPro" id="IPR000780">
    <property type="entry name" value="CheR_MeTrfase"/>
</dbReference>
<feature type="domain" description="PAS" evidence="3">
    <location>
        <begin position="867"/>
        <end position="930"/>
    </location>
</feature>
<dbReference type="SUPFAM" id="SSF52738">
    <property type="entry name" value="Methylesterase CheB, C-terminal domain"/>
    <property type="match status" value="1"/>
</dbReference>
<dbReference type="InterPro" id="IPR029063">
    <property type="entry name" value="SAM-dependent_MTases_sf"/>
</dbReference>
<dbReference type="PROSITE" id="PS50122">
    <property type="entry name" value="CHEB"/>
    <property type="match status" value="1"/>
</dbReference>
<dbReference type="InterPro" id="IPR035909">
    <property type="entry name" value="CheB_C"/>
</dbReference>
<feature type="compositionally biased region" description="Polar residues" evidence="2">
    <location>
        <begin position="700"/>
        <end position="715"/>
    </location>
</feature>
<feature type="domain" description="PAS" evidence="3">
    <location>
        <begin position="992"/>
        <end position="1038"/>
    </location>
</feature>
<proteinExistence type="predicted"/>
<dbReference type="InterPro" id="IPR000014">
    <property type="entry name" value="PAS"/>
</dbReference>
<comment type="caution">
    <text evidence="7">The sequence shown here is derived from an EMBL/GenBank/DDBJ whole genome shotgun (WGS) entry which is preliminary data.</text>
</comment>
<dbReference type="InterPro" id="IPR000673">
    <property type="entry name" value="Sig_transdc_resp-reg_Me-estase"/>
</dbReference>
<evidence type="ECO:0000256" key="2">
    <source>
        <dbReference type="SAM" id="MobiDB-lite"/>
    </source>
</evidence>
<dbReference type="PROSITE" id="PS50113">
    <property type="entry name" value="PAC"/>
    <property type="match status" value="1"/>
</dbReference>
<dbReference type="PROSITE" id="PS50112">
    <property type="entry name" value="PAS"/>
    <property type="match status" value="2"/>
</dbReference>
<dbReference type="GO" id="GO:0000156">
    <property type="term" value="F:phosphorelay response regulator activity"/>
    <property type="evidence" value="ECO:0007669"/>
    <property type="project" value="InterPro"/>
</dbReference>
<dbReference type="CDD" id="cd16434">
    <property type="entry name" value="CheB-CheR_fusion"/>
    <property type="match status" value="1"/>
</dbReference>
<dbReference type="Pfam" id="PF01339">
    <property type="entry name" value="CheB_methylest"/>
    <property type="match status" value="1"/>
</dbReference>
<dbReference type="AlphaFoldDB" id="A0A4V2YTM6"/>
<feature type="domain" description="CheB-type methylesterase" evidence="5">
    <location>
        <begin position="29"/>
        <end position="218"/>
    </location>
</feature>
<dbReference type="GO" id="GO:0008984">
    <property type="term" value="F:protein-glutamate methylesterase activity"/>
    <property type="evidence" value="ECO:0007669"/>
    <property type="project" value="InterPro"/>
</dbReference>
<dbReference type="SUPFAM" id="SSF47757">
    <property type="entry name" value="Chemotaxis receptor methyltransferase CheR, N-terminal domain"/>
    <property type="match status" value="1"/>
</dbReference>
<dbReference type="Pfam" id="PF13188">
    <property type="entry name" value="PAS_8"/>
    <property type="match status" value="1"/>
</dbReference>
<dbReference type="SMART" id="SM00138">
    <property type="entry name" value="MeTrc"/>
    <property type="match status" value="1"/>
</dbReference>
<reference evidence="7 8" key="1">
    <citation type="submission" date="2019-03" db="EMBL/GenBank/DDBJ databases">
        <title>Flavobacterium AT-3-2 sp. nov., isolated from arctic soil.</title>
        <authorList>
            <person name="Chaudhary D.K."/>
        </authorList>
    </citation>
    <scope>NUCLEOTIDE SEQUENCE [LARGE SCALE GENOMIC DNA]</scope>
    <source>
        <strain evidence="7 8">AT-3-2</strain>
    </source>
</reference>
<dbReference type="Pfam" id="PF01739">
    <property type="entry name" value="CheR"/>
    <property type="match status" value="1"/>
</dbReference>
<dbReference type="SMART" id="SM00091">
    <property type="entry name" value="PAS"/>
    <property type="match status" value="3"/>
</dbReference>
<dbReference type="InterPro" id="IPR022641">
    <property type="entry name" value="CheR_N"/>
</dbReference>
<organism evidence="7 8">
    <name type="scientific">Flavobacterium caseinilyticum</name>
    <dbReference type="NCBI Taxonomy" id="2541732"/>
    <lineage>
        <taxon>Bacteria</taxon>
        <taxon>Pseudomonadati</taxon>
        <taxon>Bacteroidota</taxon>
        <taxon>Flavobacteriia</taxon>
        <taxon>Flavobacteriales</taxon>
        <taxon>Flavobacteriaceae</taxon>
        <taxon>Flavobacterium</taxon>
    </lineage>
</organism>
<keyword evidence="1" id="KW-0378">Hydrolase</keyword>
<dbReference type="NCBIfam" id="TIGR00229">
    <property type="entry name" value="sensory_box"/>
    <property type="match status" value="2"/>
</dbReference>
<name>A0A4V2YTM6_9FLAO</name>
<dbReference type="EMBL" id="SMFM01000010">
    <property type="protein sequence ID" value="TDD74157.1"/>
    <property type="molecule type" value="Genomic_DNA"/>
</dbReference>
<dbReference type="Pfam" id="PF03705">
    <property type="entry name" value="CheR_N"/>
    <property type="match status" value="1"/>
</dbReference>
<dbReference type="PRINTS" id="PR00996">
    <property type="entry name" value="CHERMTFRASE"/>
</dbReference>
<dbReference type="CDD" id="cd00130">
    <property type="entry name" value="PAS"/>
    <property type="match status" value="2"/>
</dbReference>
<feature type="region of interest" description="Disordered" evidence="2">
    <location>
        <begin position="677"/>
        <end position="715"/>
    </location>
</feature>
<evidence type="ECO:0000259" key="5">
    <source>
        <dbReference type="PROSITE" id="PS50122"/>
    </source>
</evidence>
<feature type="domain" description="CheR-type methyltransferase" evidence="6">
    <location>
        <begin position="235"/>
        <end position="497"/>
    </location>
</feature>
<dbReference type="PANTHER" id="PTHR24422:SF27">
    <property type="entry name" value="PROTEIN-GLUTAMATE O-METHYLTRANSFERASE"/>
    <property type="match status" value="1"/>
</dbReference>
<feature type="compositionally biased region" description="Basic and acidic residues" evidence="2">
    <location>
        <begin position="677"/>
        <end position="699"/>
    </location>
</feature>
<dbReference type="InterPro" id="IPR050903">
    <property type="entry name" value="Bact_Chemotaxis_MeTrfase"/>
</dbReference>
<evidence type="ECO:0000259" key="6">
    <source>
        <dbReference type="PROSITE" id="PS50123"/>
    </source>
</evidence>
<dbReference type="Gene3D" id="3.40.50.180">
    <property type="entry name" value="Methylesterase CheB, C-terminal domain"/>
    <property type="match status" value="1"/>
</dbReference>
<dbReference type="SUPFAM" id="SSF53335">
    <property type="entry name" value="S-adenosyl-L-methionine-dependent methyltransferases"/>
    <property type="match status" value="1"/>
</dbReference>
<dbReference type="GO" id="GO:0005737">
    <property type="term" value="C:cytoplasm"/>
    <property type="evidence" value="ECO:0007669"/>
    <property type="project" value="InterPro"/>
</dbReference>
<accession>A0A4V2YTM6</accession>
<dbReference type="Gene3D" id="3.30.450.20">
    <property type="entry name" value="PAS domain"/>
    <property type="match status" value="3"/>
</dbReference>
<dbReference type="Pfam" id="PF13426">
    <property type="entry name" value="PAS_9"/>
    <property type="match status" value="1"/>
</dbReference>
<keyword evidence="8" id="KW-1185">Reference proteome</keyword>
<dbReference type="OrthoDB" id="9816309at2"/>
<evidence type="ECO:0000259" key="3">
    <source>
        <dbReference type="PROSITE" id="PS50112"/>
    </source>
</evidence>
<feature type="active site" evidence="1">
    <location>
        <position position="160"/>
    </location>
</feature>
<evidence type="ECO:0000313" key="8">
    <source>
        <dbReference type="Proteomes" id="UP000295278"/>
    </source>
</evidence>
<sequence length="1121" mass="127279">MKIIENDKILLEKDKISKTANTKSTMVNKLNNFPIVGIGSSAGGLEAMELFLKNMPVESGIAFVVVQHLDPTYVGILPEILQRTTAMKVLQASDQLEVKPNHVYVIPPNKSLSILRGYLHLFDPVESRGLRLPIDLFLRSLAIDKADKGIGVILSGMGSDGSLGIKAIKENNGLVLVQEPATAKFDSMPKNAIESVLVDIVAPAEELPAKLINLLKYIPPIKKEVVIDSKNKSSLDKIIILLREQTGHDFLLYKKTTLMRRIERRKGVHQIDEIETYVRFLQENPKEVELLFKELLIGVTSFFRDPAVWEKLKTAVLPELIKDLPDGYVLRAWITACSTGEEAYSLAIIFKEVLENISNRRNLSLQIFATDLDVDAIDKARKGFFTSNIVADVSAERISKFFTPEPEGYRVSAAIRELLIFAPHNVIKDPPFTKLNLLMCRNMLIYMEPPLQKKIIELFNYSLLPGGIMVLGSAETLGRNTEGFEILDSKLKLFKRTQSSMSTELTDFPSSFSRNKMRQTENKAEPKVVENIQTLADQIVLQRFAPASVFVNEEGDIVYITGRTGKYLEPVAGKANWNIHVMAREGLRNELPGAFRKALKSTDPIVLRNIKVGNNGESNFVTITVQRIETPGPIKGMVMVVFTDVPPLIESNAVNVKKGKQDTSMRQRELEAELKQTNEDLISSREEMQTSQEELKSMNEELQSTNEELQSTNEELTTSKEEMQSLNEELQTVNAELQSKLSDFEQANNDMKNLLNSTEIATLFLDKEMNIRRFTDAVTKIFKIRVTDAGRPFTDLVSDLKYPEMGIDAKKVIKNLVPIQNTIETQDGSWFYVRIMPYRTLDDRIDGLVITFTDITATKKAEEALLTENRYRRLFESAKDGILILNAESGRIIDVNPFLIQMLGYSYEQIVEKAIWEIGPLKDIVANKDKFSELQHKKFVRYENLPLETTDGKKINVEFISTMYLVNNRKVIQCIIRDISDRKLIEDALAFSEARYHHLFESATDGIFFLDGTTGKITDVNPFLMKLLGYPKEKFTGKPIWEIDFFKNIVATKNKFEELQKKGSFSSENLQVEMNNGQKISVAFSCNTYTIEQRKIMQCFMYNKENHFQKERELVRNIGNK</sequence>
<dbReference type="Pfam" id="PF13596">
    <property type="entry name" value="PAS_10"/>
    <property type="match status" value="1"/>
</dbReference>
<evidence type="ECO:0000259" key="4">
    <source>
        <dbReference type="PROSITE" id="PS50113"/>
    </source>
</evidence>
<gene>
    <name evidence="7" type="ORF">E0F89_15600</name>
</gene>
<feature type="domain" description="PAC" evidence="4">
    <location>
        <begin position="817"/>
        <end position="867"/>
    </location>
</feature>
<dbReference type="InterPro" id="IPR035965">
    <property type="entry name" value="PAS-like_dom_sf"/>
</dbReference>
<dbReference type="InterPro" id="IPR000700">
    <property type="entry name" value="PAS-assoc_C"/>
</dbReference>
<evidence type="ECO:0000313" key="7">
    <source>
        <dbReference type="EMBL" id="TDD74157.1"/>
    </source>
</evidence>